<dbReference type="EMBL" id="AOIM01000020">
    <property type="protein sequence ID" value="ELY92372.1"/>
    <property type="molecule type" value="Genomic_DNA"/>
</dbReference>
<feature type="region of interest" description="Disordered" evidence="1">
    <location>
        <begin position="1"/>
        <end position="67"/>
    </location>
</feature>
<accession>M0A3C9</accession>
<gene>
    <name evidence="2" type="ORF">C483_07953</name>
</gene>
<evidence type="ECO:0000256" key="1">
    <source>
        <dbReference type="SAM" id="MobiDB-lite"/>
    </source>
</evidence>
<sequence length="91" mass="10060">MRKDSPRAHNCRAHEPRASATDHDQHTAADTAKTNPRHTTTERARDRTATRSPAEFPAAIPTRDPATHYDTILVAGDDALLFEPTDSDRDA</sequence>
<comment type="caution">
    <text evidence="2">The sequence shown here is derived from an EMBL/GenBank/DDBJ whole genome shotgun (WGS) entry which is preliminary data.</text>
</comment>
<feature type="compositionally biased region" description="Basic and acidic residues" evidence="1">
    <location>
        <begin position="1"/>
        <end position="27"/>
    </location>
</feature>
<keyword evidence="3" id="KW-1185">Reference proteome</keyword>
<feature type="compositionally biased region" description="Basic and acidic residues" evidence="1">
    <location>
        <begin position="39"/>
        <end position="49"/>
    </location>
</feature>
<evidence type="ECO:0000313" key="3">
    <source>
        <dbReference type="Proteomes" id="UP000011519"/>
    </source>
</evidence>
<reference evidence="2 3" key="1">
    <citation type="journal article" date="2014" name="PLoS Genet.">
        <title>Phylogenetically driven sequencing of extremely halophilic archaea reveals strategies for static and dynamic osmo-response.</title>
        <authorList>
            <person name="Becker E.A."/>
            <person name="Seitzer P.M."/>
            <person name="Tritt A."/>
            <person name="Larsen D."/>
            <person name="Krusor M."/>
            <person name="Yao A.I."/>
            <person name="Wu D."/>
            <person name="Madern D."/>
            <person name="Eisen J.A."/>
            <person name="Darling A.E."/>
            <person name="Facciotti M.T."/>
        </authorList>
    </citation>
    <scope>NUCLEOTIDE SEQUENCE [LARGE SCALE GENOMIC DNA]</scope>
    <source>
        <strain evidence="2 3">JCM 10989</strain>
    </source>
</reference>
<dbReference type="STRING" id="1227493.C483_07953"/>
<name>M0A3C9_9EURY</name>
<organism evidence="2 3">
    <name type="scientific">Natrialba hulunbeirensis JCM 10989</name>
    <dbReference type="NCBI Taxonomy" id="1227493"/>
    <lineage>
        <taxon>Archaea</taxon>
        <taxon>Methanobacteriati</taxon>
        <taxon>Methanobacteriota</taxon>
        <taxon>Stenosarchaea group</taxon>
        <taxon>Halobacteria</taxon>
        <taxon>Halobacteriales</taxon>
        <taxon>Natrialbaceae</taxon>
        <taxon>Natrialba</taxon>
    </lineage>
</organism>
<protein>
    <submittedName>
        <fullName evidence="2">Uncharacterized protein</fullName>
    </submittedName>
</protein>
<dbReference type="Proteomes" id="UP000011519">
    <property type="component" value="Unassembled WGS sequence"/>
</dbReference>
<evidence type="ECO:0000313" key="2">
    <source>
        <dbReference type="EMBL" id="ELY92372.1"/>
    </source>
</evidence>
<proteinExistence type="predicted"/>
<dbReference type="AlphaFoldDB" id="M0A3C9"/>